<sequence length="121" mass="15169">MDRQYTLCVLVPAHQYRTYVNNYHQQAHHQRLQQQQRQQYPEQQRSCKQPYRQEQIYENVVSQYRMRMCYHNDYENDEQIQRFYWEQCYRRDDTDATAYYYCEYVRPLPGFPRASSVTRIS</sequence>
<proteinExistence type="predicted"/>
<keyword evidence="2" id="KW-1185">Reference proteome</keyword>
<name>A0ABP1NNY9_XYLVO</name>
<dbReference type="EMBL" id="CAXAJV020001292">
    <property type="protein sequence ID" value="CAL7941768.1"/>
    <property type="molecule type" value="Genomic_DNA"/>
</dbReference>
<dbReference type="Proteomes" id="UP001642520">
    <property type="component" value="Unassembled WGS sequence"/>
</dbReference>
<organism evidence="1 2">
    <name type="scientific">Xylocopa violacea</name>
    <name type="common">Violet carpenter bee</name>
    <name type="synonym">Apis violacea</name>
    <dbReference type="NCBI Taxonomy" id="135666"/>
    <lineage>
        <taxon>Eukaryota</taxon>
        <taxon>Metazoa</taxon>
        <taxon>Ecdysozoa</taxon>
        <taxon>Arthropoda</taxon>
        <taxon>Hexapoda</taxon>
        <taxon>Insecta</taxon>
        <taxon>Pterygota</taxon>
        <taxon>Neoptera</taxon>
        <taxon>Endopterygota</taxon>
        <taxon>Hymenoptera</taxon>
        <taxon>Apocrita</taxon>
        <taxon>Aculeata</taxon>
        <taxon>Apoidea</taxon>
        <taxon>Anthophila</taxon>
        <taxon>Apidae</taxon>
        <taxon>Xylocopa</taxon>
        <taxon>Xylocopa</taxon>
    </lineage>
</organism>
<accession>A0ABP1NNY9</accession>
<protein>
    <submittedName>
        <fullName evidence="1">Uncharacterized protein</fullName>
    </submittedName>
</protein>
<evidence type="ECO:0000313" key="1">
    <source>
        <dbReference type="EMBL" id="CAL7941768.1"/>
    </source>
</evidence>
<gene>
    <name evidence="1" type="ORF">XYLVIOL_LOCUS5177</name>
</gene>
<evidence type="ECO:0000313" key="2">
    <source>
        <dbReference type="Proteomes" id="UP001642520"/>
    </source>
</evidence>
<reference evidence="1 2" key="1">
    <citation type="submission" date="2024-08" db="EMBL/GenBank/DDBJ databases">
        <authorList>
            <person name="Will J Nash"/>
            <person name="Angela Man"/>
            <person name="Seanna McTaggart"/>
            <person name="Kendall Baker"/>
            <person name="Tom Barker"/>
            <person name="Leah Catchpole"/>
            <person name="Alex Durrant"/>
            <person name="Karim Gharbi"/>
            <person name="Naomi Irish"/>
            <person name="Gemy Kaithakottil"/>
            <person name="Debby Ku"/>
            <person name="Aaliyah Providence"/>
            <person name="Felix Shaw"/>
            <person name="David Swarbreck"/>
            <person name="Chris Watkins"/>
            <person name="Ann M. McCartney"/>
            <person name="Giulio Formenti"/>
            <person name="Alice Mouton"/>
            <person name="Noel Vella"/>
            <person name="Bjorn M von Reumont"/>
            <person name="Adriana Vella"/>
            <person name="Wilfried Haerty"/>
        </authorList>
    </citation>
    <scope>NUCLEOTIDE SEQUENCE [LARGE SCALE GENOMIC DNA]</scope>
</reference>
<comment type="caution">
    <text evidence="1">The sequence shown here is derived from an EMBL/GenBank/DDBJ whole genome shotgun (WGS) entry which is preliminary data.</text>
</comment>